<dbReference type="GO" id="GO:0046872">
    <property type="term" value="F:metal ion binding"/>
    <property type="evidence" value="ECO:0007669"/>
    <property type="project" value="UniProtKB-KW"/>
</dbReference>
<dbReference type="InterPro" id="IPR000971">
    <property type="entry name" value="Globin"/>
</dbReference>
<evidence type="ECO:0000256" key="15">
    <source>
        <dbReference type="ARBA" id="ARBA00023004"/>
    </source>
</evidence>
<evidence type="ECO:0000256" key="20">
    <source>
        <dbReference type="ARBA" id="ARBA00033187"/>
    </source>
</evidence>
<evidence type="ECO:0000256" key="7">
    <source>
        <dbReference type="ARBA" id="ARBA00022575"/>
    </source>
</evidence>
<evidence type="ECO:0000256" key="2">
    <source>
        <dbReference type="ARBA" id="ARBA00001974"/>
    </source>
</evidence>
<dbReference type="InterPro" id="IPR017938">
    <property type="entry name" value="Riboflavin_synthase-like_b-brl"/>
</dbReference>
<evidence type="ECO:0000256" key="13">
    <source>
        <dbReference type="ARBA" id="ARBA00022857"/>
    </source>
</evidence>
<dbReference type="FunFam" id="1.10.490.10:FF:000003">
    <property type="entry name" value="Flavohemoprotein"/>
    <property type="match status" value="1"/>
</dbReference>
<protein>
    <recommendedName>
        <fullName evidence="6">Flavohemoprotein</fullName>
        <ecNumber evidence="5">1.14.12.17</ecNumber>
    </recommendedName>
    <alternativeName>
        <fullName evidence="19">Flavohemoglobin</fullName>
    </alternativeName>
    <alternativeName>
        <fullName evidence="18">Hemoglobin-like protein</fullName>
    </alternativeName>
    <alternativeName>
        <fullName evidence="20">Nitric oxide dioxygenase</fullName>
    </alternativeName>
</protein>
<dbReference type="GO" id="GO:0005344">
    <property type="term" value="F:oxygen carrier activity"/>
    <property type="evidence" value="ECO:0007669"/>
    <property type="project" value="UniProtKB-KW"/>
</dbReference>
<reference evidence="27" key="1">
    <citation type="submission" date="2016-07" db="EMBL/GenBank/DDBJ databases">
        <authorList>
            <person name="Florea S."/>
            <person name="Webb J.S."/>
            <person name="Jaromczyk J."/>
            <person name="Schardl C.L."/>
        </authorList>
    </citation>
    <scope>NUCLEOTIDE SEQUENCE [LARGE SCALE GENOMIC DNA]</scope>
    <source>
        <strain evidence="27">KCTC 42131</strain>
    </source>
</reference>
<dbReference type="PROSITE" id="PS51384">
    <property type="entry name" value="FAD_FR"/>
    <property type="match status" value="1"/>
</dbReference>
<dbReference type="GO" id="GO:0020037">
    <property type="term" value="F:heme binding"/>
    <property type="evidence" value="ECO:0007669"/>
    <property type="project" value="InterPro"/>
</dbReference>
<dbReference type="InterPro" id="IPR009050">
    <property type="entry name" value="Globin-like_sf"/>
</dbReference>
<dbReference type="AlphaFoldDB" id="A0A1E8CG60"/>
<keyword evidence="13" id="KW-0521">NADP</keyword>
<dbReference type="SUPFAM" id="SSF63380">
    <property type="entry name" value="Riboflavin synthase domain-like"/>
    <property type="match status" value="1"/>
</dbReference>
<dbReference type="GO" id="GO:0009636">
    <property type="term" value="P:response to toxic substance"/>
    <property type="evidence" value="ECO:0007669"/>
    <property type="project" value="UniProtKB-KW"/>
</dbReference>
<dbReference type="Proteomes" id="UP000175669">
    <property type="component" value="Unassembled WGS sequence"/>
</dbReference>
<evidence type="ECO:0000313" key="27">
    <source>
        <dbReference type="Proteomes" id="UP000175669"/>
    </source>
</evidence>
<keyword evidence="14" id="KW-0560">Oxidoreductase</keyword>
<keyword evidence="11" id="KW-0479">Metal-binding</keyword>
<dbReference type="Gene3D" id="3.40.50.80">
    <property type="entry name" value="Nucleotide-binding domain of ferredoxin-NADP reductase (FNR) module"/>
    <property type="match status" value="1"/>
</dbReference>
<evidence type="ECO:0000256" key="4">
    <source>
        <dbReference type="ARBA" id="ARBA00008414"/>
    </source>
</evidence>
<evidence type="ECO:0000256" key="17">
    <source>
        <dbReference type="ARBA" id="ARBA00025094"/>
    </source>
</evidence>
<evidence type="ECO:0000256" key="5">
    <source>
        <dbReference type="ARBA" id="ARBA00012229"/>
    </source>
</evidence>
<keyword evidence="9 23" id="KW-0561">Oxygen transport</keyword>
<comment type="similarity">
    <text evidence="3">In the C-terminal section; belongs to the flavoprotein pyridine nucleotide cytochrome reductase family.</text>
</comment>
<proteinExistence type="inferred from homology"/>
<comment type="catalytic activity">
    <reaction evidence="21">
        <text>2 nitric oxide + NADH + 2 O2 = 2 nitrate + NAD(+) + H(+)</text>
        <dbReference type="Rhea" id="RHEA:19469"/>
        <dbReference type="ChEBI" id="CHEBI:15378"/>
        <dbReference type="ChEBI" id="CHEBI:15379"/>
        <dbReference type="ChEBI" id="CHEBI:16480"/>
        <dbReference type="ChEBI" id="CHEBI:17632"/>
        <dbReference type="ChEBI" id="CHEBI:57540"/>
        <dbReference type="ChEBI" id="CHEBI:57945"/>
        <dbReference type="EC" id="1.14.12.17"/>
    </reaction>
</comment>
<organism evidence="26 27">
    <name type="scientific">Pseudohongiella acticola</name>
    <dbReference type="NCBI Taxonomy" id="1524254"/>
    <lineage>
        <taxon>Bacteria</taxon>
        <taxon>Pseudomonadati</taxon>
        <taxon>Pseudomonadota</taxon>
        <taxon>Gammaproteobacteria</taxon>
        <taxon>Pseudomonadales</taxon>
        <taxon>Pseudohongiellaceae</taxon>
        <taxon>Pseudohongiella</taxon>
    </lineage>
</organism>
<comment type="function">
    <text evidence="17">Is involved in NO detoxification in an aerobic process, termed nitric oxide dioxygenase (NOD) reaction that utilizes O(2) and NAD(P)H to convert NO to nitrate, which protects the bacterium from various noxious nitrogen compounds. Therefore, plays a central role in the inducible response to nitrosative stress.</text>
</comment>
<dbReference type="PANTHER" id="PTHR43396:SF3">
    <property type="entry name" value="FLAVOHEMOPROTEIN"/>
    <property type="match status" value="1"/>
</dbReference>
<dbReference type="Pfam" id="PF00970">
    <property type="entry name" value="FAD_binding_6"/>
    <property type="match status" value="1"/>
</dbReference>
<dbReference type="RefSeq" id="WP_070118508.1">
    <property type="nucleotide sequence ID" value="NZ_MASR01000002.1"/>
</dbReference>
<dbReference type="InterPro" id="IPR039261">
    <property type="entry name" value="FNR_nucleotide-bd"/>
</dbReference>
<dbReference type="EMBL" id="MASR01000002">
    <property type="protein sequence ID" value="OFE11349.1"/>
    <property type="molecule type" value="Genomic_DNA"/>
</dbReference>
<dbReference type="GO" id="GO:0046210">
    <property type="term" value="P:nitric oxide catabolic process"/>
    <property type="evidence" value="ECO:0007669"/>
    <property type="project" value="TreeGrafter"/>
</dbReference>
<dbReference type="EC" id="1.14.12.17" evidence="5"/>
<dbReference type="GO" id="GO:0019825">
    <property type="term" value="F:oxygen binding"/>
    <property type="evidence" value="ECO:0007669"/>
    <property type="project" value="InterPro"/>
</dbReference>
<dbReference type="Gene3D" id="1.10.490.10">
    <property type="entry name" value="Globins"/>
    <property type="match status" value="1"/>
</dbReference>
<keyword evidence="15" id="KW-0408">Iron</keyword>
<evidence type="ECO:0000256" key="19">
    <source>
        <dbReference type="ARBA" id="ARBA00030929"/>
    </source>
</evidence>
<comment type="caution">
    <text evidence="26">The sequence shown here is derived from an EMBL/GenBank/DDBJ whole genome shotgun (WGS) entry which is preliminary data.</text>
</comment>
<feature type="domain" description="FAD-binding FR-type" evidence="25">
    <location>
        <begin position="152"/>
        <end position="255"/>
    </location>
</feature>
<dbReference type="SUPFAM" id="SSF46458">
    <property type="entry name" value="Globin-like"/>
    <property type="match status" value="1"/>
</dbReference>
<dbReference type="PRINTS" id="PR00409">
    <property type="entry name" value="PHDIOXRDTASE"/>
</dbReference>
<dbReference type="Pfam" id="PF00042">
    <property type="entry name" value="Globin"/>
    <property type="match status" value="1"/>
</dbReference>
<keyword evidence="26" id="KW-0223">Dioxygenase</keyword>
<comment type="similarity">
    <text evidence="4">Belongs to the globin family. Two-domain flavohemoproteins subfamily.</text>
</comment>
<dbReference type="Pfam" id="PF00175">
    <property type="entry name" value="NAD_binding_1"/>
    <property type="match status" value="1"/>
</dbReference>
<dbReference type="InterPro" id="IPR017927">
    <property type="entry name" value="FAD-bd_FR_type"/>
</dbReference>
<evidence type="ECO:0000256" key="21">
    <source>
        <dbReference type="ARBA" id="ARBA00048649"/>
    </source>
</evidence>
<evidence type="ECO:0000256" key="10">
    <source>
        <dbReference type="ARBA" id="ARBA00022630"/>
    </source>
</evidence>
<dbReference type="FunFam" id="3.40.50.80:FF:000010">
    <property type="entry name" value="Flavohemoprotein"/>
    <property type="match status" value="1"/>
</dbReference>
<comment type="cofactor">
    <cofactor evidence="1">
        <name>heme b</name>
        <dbReference type="ChEBI" id="CHEBI:60344"/>
    </cofactor>
</comment>
<keyword evidence="23" id="KW-0813">Transport</keyword>
<evidence type="ECO:0000256" key="12">
    <source>
        <dbReference type="ARBA" id="ARBA00022827"/>
    </source>
</evidence>
<dbReference type="PROSITE" id="PS01033">
    <property type="entry name" value="GLOBIN"/>
    <property type="match status" value="1"/>
</dbReference>
<evidence type="ECO:0000256" key="23">
    <source>
        <dbReference type="RuleBase" id="RU000356"/>
    </source>
</evidence>
<dbReference type="CDD" id="cd06184">
    <property type="entry name" value="flavohem_like_fad_nad_binding"/>
    <property type="match status" value="1"/>
</dbReference>
<keyword evidence="8 23" id="KW-0349">Heme</keyword>
<comment type="catalytic activity">
    <reaction evidence="22">
        <text>2 nitric oxide + NADPH + 2 O2 = 2 nitrate + NADP(+) + H(+)</text>
        <dbReference type="Rhea" id="RHEA:19465"/>
        <dbReference type="ChEBI" id="CHEBI:15378"/>
        <dbReference type="ChEBI" id="CHEBI:15379"/>
        <dbReference type="ChEBI" id="CHEBI:16480"/>
        <dbReference type="ChEBI" id="CHEBI:17632"/>
        <dbReference type="ChEBI" id="CHEBI:57783"/>
        <dbReference type="ChEBI" id="CHEBI:58349"/>
        <dbReference type="EC" id="1.14.12.17"/>
    </reaction>
</comment>
<dbReference type="InterPro" id="IPR012292">
    <property type="entry name" value="Globin/Proto"/>
</dbReference>
<evidence type="ECO:0000259" key="24">
    <source>
        <dbReference type="PROSITE" id="PS01033"/>
    </source>
</evidence>
<dbReference type="STRING" id="1524254.PHACT_12385"/>
<dbReference type="NCBIfam" id="NF009805">
    <property type="entry name" value="PRK13289.1"/>
    <property type="match status" value="1"/>
</dbReference>
<evidence type="ECO:0000313" key="26">
    <source>
        <dbReference type="EMBL" id="OFE11349.1"/>
    </source>
</evidence>
<evidence type="ECO:0000256" key="16">
    <source>
        <dbReference type="ARBA" id="ARBA00023027"/>
    </source>
</evidence>
<sequence>MLSQQSKDTIAATLPAVGAHVNQITEVFYPLLFQRYPEVKAYFNEAHQVQGTQPQALANAVVAYASNLERLEKLGDAVSLIVQKHVSLNIQPEHYPLVGECLLAAIKEVLGDAASEEVLAAWAEAYTQLADILTGAEEQVYHSIEQQPGGWRGEREFVLKHKVRESAIITSFYFEPADGAALLAFKPGQYIGLVLNINGQAVRRNYSLSDSPDNPHYRISVKRENNGLASAYLHDELTVGDRVRMTPPCGDFVLNDADRPLVLLSGGVGITPTIAMLKPALESGRDVHFLHGALNSESHAFRELIEEMATTYKNLHNYYCYSHPLPQDTAQNSGFLDRERLSALLPEHRDVDVYFLGPKPFMQACYKSLKELKIPAERIRYEFFGPLEALN</sequence>
<dbReference type="PANTHER" id="PTHR43396">
    <property type="entry name" value="FLAVOHEMOPROTEIN"/>
    <property type="match status" value="1"/>
</dbReference>
<keyword evidence="27" id="KW-1185">Reference proteome</keyword>
<dbReference type="GO" id="GO:0071500">
    <property type="term" value="P:cellular response to nitrosative stress"/>
    <property type="evidence" value="ECO:0007669"/>
    <property type="project" value="TreeGrafter"/>
</dbReference>
<keyword evidence="16" id="KW-0520">NAD</keyword>
<feature type="domain" description="Globin" evidence="24">
    <location>
        <begin position="1"/>
        <end position="138"/>
    </location>
</feature>
<name>A0A1E8CG60_9GAMM</name>
<evidence type="ECO:0000256" key="11">
    <source>
        <dbReference type="ARBA" id="ARBA00022723"/>
    </source>
</evidence>
<evidence type="ECO:0000256" key="22">
    <source>
        <dbReference type="ARBA" id="ARBA00049433"/>
    </source>
</evidence>
<evidence type="ECO:0000256" key="8">
    <source>
        <dbReference type="ARBA" id="ARBA00022617"/>
    </source>
</evidence>
<comment type="cofactor">
    <cofactor evidence="2">
        <name>FAD</name>
        <dbReference type="ChEBI" id="CHEBI:57692"/>
    </cofactor>
</comment>
<evidence type="ECO:0000256" key="18">
    <source>
        <dbReference type="ARBA" id="ARBA00030024"/>
    </source>
</evidence>
<dbReference type="OrthoDB" id="9796486at2"/>
<keyword evidence="12" id="KW-0274">FAD</keyword>
<evidence type="ECO:0000259" key="25">
    <source>
        <dbReference type="PROSITE" id="PS51384"/>
    </source>
</evidence>
<keyword evidence="7" id="KW-0216">Detoxification</keyword>
<dbReference type="Gene3D" id="2.40.30.10">
    <property type="entry name" value="Translation factors"/>
    <property type="match status" value="1"/>
</dbReference>
<dbReference type="FunFam" id="2.40.30.10:FF:000034">
    <property type="entry name" value="Flavohemoprotein"/>
    <property type="match status" value="1"/>
</dbReference>
<evidence type="ECO:0000256" key="9">
    <source>
        <dbReference type="ARBA" id="ARBA00022621"/>
    </source>
</evidence>
<dbReference type="GO" id="GO:0008941">
    <property type="term" value="F:nitric oxide dioxygenase NAD(P)H activity"/>
    <property type="evidence" value="ECO:0007669"/>
    <property type="project" value="UniProtKB-EC"/>
</dbReference>
<evidence type="ECO:0000256" key="3">
    <source>
        <dbReference type="ARBA" id="ARBA00006401"/>
    </source>
</evidence>
<dbReference type="InterPro" id="IPR001433">
    <property type="entry name" value="OxRdtase_FAD/NAD-bd"/>
</dbReference>
<dbReference type="SUPFAM" id="SSF52343">
    <property type="entry name" value="Ferredoxin reductase-like, C-terminal NADP-linked domain"/>
    <property type="match status" value="1"/>
</dbReference>
<dbReference type="GO" id="GO:0071949">
    <property type="term" value="F:FAD binding"/>
    <property type="evidence" value="ECO:0007669"/>
    <property type="project" value="TreeGrafter"/>
</dbReference>
<accession>A0A1E8CG60</accession>
<evidence type="ECO:0000256" key="6">
    <source>
        <dbReference type="ARBA" id="ARBA00014637"/>
    </source>
</evidence>
<gene>
    <name evidence="26" type="ORF">PHACT_12385</name>
</gene>
<dbReference type="InterPro" id="IPR008333">
    <property type="entry name" value="Cbr1-like_FAD-bd_dom"/>
</dbReference>
<evidence type="ECO:0000256" key="1">
    <source>
        <dbReference type="ARBA" id="ARBA00001970"/>
    </source>
</evidence>
<evidence type="ECO:0000256" key="14">
    <source>
        <dbReference type="ARBA" id="ARBA00023002"/>
    </source>
</evidence>
<keyword evidence="10" id="KW-0285">Flavoprotein</keyword>